<dbReference type="NCBIfam" id="NF000768">
    <property type="entry name" value="PRK00051.1"/>
    <property type="match status" value="1"/>
</dbReference>
<dbReference type="SUPFAM" id="SSF141734">
    <property type="entry name" value="HisI-like"/>
    <property type="match status" value="1"/>
</dbReference>
<dbReference type="FunFam" id="3.10.20.810:FF:000001">
    <property type="entry name" value="Histidine biosynthesis bifunctional protein HisIE"/>
    <property type="match status" value="1"/>
</dbReference>
<dbReference type="CDD" id="cd11534">
    <property type="entry name" value="NTP-PPase_HisIE_like"/>
    <property type="match status" value="1"/>
</dbReference>
<dbReference type="EMBL" id="HBEN01000317">
    <property type="protein sequence ID" value="CAD8429209.1"/>
    <property type="molecule type" value="Transcribed_RNA"/>
</dbReference>
<dbReference type="Gene3D" id="3.10.20.810">
    <property type="entry name" value="Phosphoribosyl-AMP cyclohydrolase"/>
    <property type="match status" value="1"/>
</dbReference>
<sequence>MAARAVLSPAPLRGALVVRAHAGCGKDHAHSAARASKPRTVAPTRGAAAAAGRGVVAAAAESPERVEAFLDGLKYDDKGLVVAIAQDVDTGAILMQGFADRTAVRTTITQKKATFFSRSRQAQWTKGETSGNFISVKSVHIDCDKDSLIYMGVPDGPTCHTGAHTCYYSRVDGPDGAAAVDGGGTRDGEEEALSTLYELEATIARRRLEVTKEGDKPSWTKRLLENPELLCSKVREEAGELCESWEKQEGAERAASEMADVLYHSLVLLNLQGVAVEDVMAVLRNRFGTSGVEEKASRPPKKK</sequence>
<dbReference type="Pfam" id="PF01502">
    <property type="entry name" value="PRA-CH"/>
    <property type="match status" value="1"/>
</dbReference>
<keyword evidence="10" id="KW-0511">Multifunctional enzyme</keyword>
<proteinExistence type="predicted"/>
<feature type="domain" description="Phosphoribosyl-AMP cyclohydrolase" evidence="11">
    <location>
        <begin position="95"/>
        <end position="168"/>
    </location>
</feature>
<comment type="catalytic activity">
    <reaction evidence="2">
        <text>1-(5-phospho-beta-D-ribosyl)-ATP + H2O = 1-(5-phospho-beta-D-ribosyl)-5'-AMP + diphosphate + H(+)</text>
        <dbReference type="Rhea" id="RHEA:22828"/>
        <dbReference type="ChEBI" id="CHEBI:15377"/>
        <dbReference type="ChEBI" id="CHEBI:15378"/>
        <dbReference type="ChEBI" id="CHEBI:33019"/>
        <dbReference type="ChEBI" id="CHEBI:59457"/>
        <dbReference type="ChEBI" id="CHEBI:73183"/>
        <dbReference type="EC" id="3.6.1.31"/>
    </reaction>
</comment>
<evidence type="ECO:0000256" key="1">
    <source>
        <dbReference type="ARBA" id="ARBA00000024"/>
    </source>
</evidence>
<dbReference type="PANTHER" id="PTHR42945">
    <property type="entry name" value="HISTIDINE BIOSYNTHESIS BIFUNCTIONAL PROTEIN"/>
    <property type="match status" value="1"/>
</dbReference>
<evidence type="ECO:0000256" key="9">
    <source>
        <dbReference type="ARBA" id="ARBA00023102"/>
    </source>
</evidence>
<gene>
    <name evidence="12" type="ORF">MSP1401_LOCUS271</name>
    <name evidence="13" type="ORF">MSP1401_LOCUS272</name>
</gene>
<evidence type="ECO:0000313" key="13">
    <source>
        <dbReference type="EMBL" id="CAD8429211.1"/>
    </source>
</evidence>
<accession>A0A6U0ASE6</accession>
<comment type="pathway">
    <text evidence="4">Amino-acid biosynthesis; L-histidine biosynthesis; L-histidine from 5-phospho-alpha-D-ribose 1-diphosphate: step 2/9.</text>
</comment>
<dbReference type="UniPathway" id="UPA00031">
    <property type="reaction ID" value="UER00007"/>
</dbReference>
<dbReference type="NCBIfam" id="TIGR03188">
    <property type="entry name" value="histidine_hisI"/>
    <property type="match status" value="1"/>
</dbReference>
<evidence type="ECO:0000259" key="11">
    <source>
        <dbReference type="Pfam" id="PF01502"/>
    </source>
</evidence>
<evidence type="ECO:0000256" key="10">
    <source>
        <dbReference type="ARBA" id="ARBA00023268"/>
    </source>
</evidence>
<keyword evidence="7" id="KW-0378">Hydrolase</keyword>
<evidence type="ECO:0000256" key="6">
    <source>
        <dbReference type="ARBA" id="ARBA00022741"/>
    </source>
</evidence>
<comment type="pathway">
    <text evidence="3">Amino-acid biosynthesis; L-histidine biosynthesis; L-histidine from 5-phospho-alpha-D-ribose 1-diphosphate: step 3/9.</text>
</comment>
<protein>
    <recommendedName>
        <fullName evidence="11">Phosphoribosyl-AMP cyclohydrolase domain-containing protein</fullName>
    </recommendedName>
</protein>
<dbReference type="GO" id="GO:0004636">
    <property type="term" value="F:phosphoribosyl-ATP diphosphatase activity"/>
    <property type="evidence" value="ECO:0007669"/>
    <property type="project" value="UniProtKB-EC"/>
</dbReference>
<dbReference type="InterPro" id="IPR002496">
    <property type="entry name" value="PRib_AMP_CycHydrolase_dom"/>
</dbReference>
<evidence type="ECO:0000256" key="4">
    <source>
        <dbReference type="ARBA" id="ARBA00005204"/>
    </source>
</evidence>
<dbReference type="AlphaFoldDB" id="A0A6U0ASE6"/>
<name>A0A6U0ASE6_MICPS</name>
<evidence type="ECO:0000256" key="7">
    <source>
        <dbReference type="ARBA" id="ARBA00022801"/>
    </source>
</evidence>
<keyword evidence="9" id="KW-0368">Histidine biosynthesis</keyword>
<reference evidence="12" key="1">
    <citation type="submission" date="2021-01" db="EMBL/GenBank/DDBJ databases">
        <authorList>
            <person name="Corre E."/>
            <person name="Pelletier E."/>
            <person name="Niang G."/>
            <person name="Scheremetjew M."/>
            <person name="Finn R."/>
            <person name="Kale V."/>
            <person name="Holt S."/>
            <person name="Cochrane G."/>
            <person name="Meng A."/>
            <person name="Brown T."/>
            <person name="Cohen L."/>
        </authorList>
    </citation>
    <scope>NUCLEOTIDE SEQUENCE</scope>
    <source>
        <strain evidence="12">CCAC1681</strain>
    </source>
</reference>
<dbReference type="EMBL" id="HBEN01000318">
    <property type="protein sequence ID" value="CAD8429211.1"/>
    <property type="molecule type" value="Transcribed_RNA"/>
</dbReference>
<organism evidence="12">
    <name type="scientific">Micromonas pusilla</name>
    <name type="common">Picoplanktonic green alga</name>
    <name type="synonym">Chromulina pusilla</name>
    <dbReference type="NCBI Taxonomy" id="38833"/>
    <lineage>
        <taxon>Eukaryota</taxon>
        <taxon>Viridiplantae</taxon>
        <taxon>Chlorophyta</taxon>
        <taxon>Mamiellophyceae</taxon>
        <taxon>Mamiellales</taxon>
        <taxon>Mamiellaceae</taxon>
        <taxon>Micromonas</taxon>
    </lineage>
</organism>
<dbReference type="Gene3D" id="1.10.287.1080">
    <property type="entry name" value="MazG-like"/>
    <property type="match status" value="1"/>
</dbReference>
<dbReference type="InterPro" id="IPR008179">
    <property type="entry name" value="HisE"/>
</dbReference>
<dbReference type="GO" id="GO:0000105">
    <property type="term" value="P:L-histidine biosynthetic process"/>
    <property type="evidence" value="ECO:0007669"/>
    <property type="project" value="UniProtKB-UniPathway"/>
</dbReference>
<dbReference type="GO" id="GO:0004635">
    <property type="term" value="F:phosphoribosyl-AMP cyclohydrolase activity"/>
    <property type="evidence" value="ECO:0007669"/>
    <property type="project" value="UniProtKB-EC"/>
</dbReference>
<evidence type="ECO:0000256" key="8">
    <source>
        <dbReference type="ARBA" id="ARBA00022840"/>
    </source>
</evidence>
<evidence type="ECO:0000256" key="3">
    <source>
        <dbReference type="ARBA" id="ARBA00005169"/>
    </source>
</evidence>
<evidence type="ECO:0000256" key="5">
    <source>
        <dbReference type="ARBA" id="ARBA00022605"/>
    </source>
</evidence>
<evidence type="ECO:0000313" key="12">
    <source>
        <dbReference type="EMBL" id="CAD8429209.1"/>
    </source>
</evidence>
<keyword evidence="5" id="KW-0028">Amino-acid biosynthesis</keyword>
<dbReference type="InterPro" id="IPR021130">
    <property type="entry name" value="PRib-ATP_PPHydrolase-like"/>
</dbReference>
<dbReference type="Pfam" id="PF01503">
    <property type="entry name" value="PRA-PH"/>
    <property type="match status" value="1"/>
</dbReference>
<keyword evidence="6" id="KW-0547">Nucleotide-binding</keyword>
<comment type="catalytic activity">
    <reaction evidence="1">
        <text>1-(5-phospho-beta-D-ribosyl)-5'-AMP + H2O = 1-(5-phospho-beta-D-ribosyl)-5-[(5-phospho-beta-D-ribosylamino)methylideneamino]imidazole-4-carboxamide</text>
        <dbReference type="Rhea" id="RHEA:20049"/>
        <dbReference type="ChEBI" id="CHEBI:15377"/>
        <dbReference type="ChEBI" id="CHEBI:58435"/>
        <dbReference type="ChEBI" id="CHEBI:59457"/>
        <dbReference type="EC" id="3.5.4.19"/>
    </reaction>
</comment>
<dbReference type="InterPro" id="IPR038019">
    <property type="entry name" value="PRib_AMP_CycHydrolase_sf"/>
</dbReference>
<evidence type="ECO:0000256" key="2">
    <source>
        <dbReference type="ARBA" id="ARBA00001460"/>
    </source>
</evidence>
<dbReference type="GO" id="GO:0005524">
    <property type="term" value="F:ATP binding"/>
    <property type="evidence" value="ECO:0007669"/>
    <property type="project" value="UniProtKB-KW"/>
</dbReference>
<dbReference type="PANTHER" id="PTHR42945:SF1">
    <property type="entry name" value="HISTIDINE BIOSYNTHESIS BIFUNCTIONAL PROTEIN HIS7"/>
    <property type="match status" value="1"/>
</dbReference>
<keyword evidence="8" id="KW-0067">ATP-binding</keyword>
<dbReference type="SUPFAM" id="SSF101386">
    <property type="entry name" value="all-alpha NTP pyrophosphatases"/>
    <property type="match status" value="1"/>
</dbReference>